<keyword evidence="2" id="KW-1185">Reference proteome</keyword>
<gene>
    <name evidence="1" type="ORF">FB45DRAFT_1009060</name>
</gene>
<dbReference type="InterPro" id="IPR032675">
    <property type="entry name" value="LRR_dom_sf"/>
</dbReference>
<dbReference type="EMBL" id="JARKIF010000029">
    <property type="protein sequence ID" value="KAJ7613042.1"/>
    <property type="molecule type" value="Genomic_DNA"/>
</dbReference>
<evidence type="ECO:0008006" key="3">
    <source>
        <dbReference type="Google" id="ProtNLM"/>
    </source>
</evidence>
<accession>A0AAD7FD21</accession>
<name>A0AAD7FD21_9AGAR</name>
<proteinExistence type="predicted"/>
<comment type="caution">
    <text evidence="1">The sequence shown here is derived from an EMBL/GenBank/DDBJ whole genome shotgun (WGS) entry which is preliminary data.</text>
</comment>
<dbReference type="AlphaFoldDB" id="A0AAD7FD21"/>
<dbReference type="SUPFAM" id="SSF52047">
    <property type="entry name" value="RNI-like"/>
    <property type="match status" value="1"/>
</dbReference>
<protein>
    <recommendedName>
        <fullName evidence="3">F-box domain-containing protein</fullName>
    </recommendedName>
</protein>
<reference evidence="1" key="1">
    <citation type="submission" date="2023-03" db="EMBL/GenBank/DDBJ databases">
        <title>Massive genome expansion in bonnet fungi (Mycena s.s.) driven by repeated elements and novel gene families across ecological guilds.</title>
        <authorList>
            <consortium name="Lawrence Berkeley National Laboratory"/>
            <person name="Harder C.B."/>
            <person name="Miyauchi S."/>
            <person name="Viragh M."/>
            <person name="Kuo A."/>
            <person name="Thoen E."/>
            <person name="Andreopoulos B."/>
            <person name="Lu D."/>
            <person name="Skrede I."/>
            <person name="Drula E."/>
            <person name="Henrissat B."/>
            <person name="Morin E."/>
            <person name="Kohler A."/>
            <person name="Barry K."/>
            <person name="LaButti K."/>
            <person name="Morin E."/>
            <person name="Salamov A."/>
            <person name="Lipzen A."/>
            <person name="Mereny Z."/>
            <person name="Hegedus B."/>
            <person name="Baldrian P."/>
            <person name="Stursova M."/>
            <person name="Weitz H."/>
            <person name="Taylor A."/>
            <person name="Grigoriev I.V."/>
            <person name="Nagy L.G."/>
            <person name="Martin F."/>
            <person name="Kauserud H."/>
        </authorList>
    </citation>
    <scope>NUCLEOTIDE SEQUENCE</scope>
    <source>
        <strain evidence="1">9284</strain>
    </source>
</reference>
<organism evidence="1 2">
    <name type="scientific">Roridomyces roridus</name>
    <dbReference type="NCBI Taxonomy" id="1738132"/>
    <lineage>
        <taxon>Eukaryota</taxon>
        <taxon>Fungi</taxon>
        <taxon>Dikarya</taxon>
        <taxon>Basidiomycota</taxon>
        <taxon>Agaricomycotina</taxon>
        <taxon>Agaricomycetes</taxon>
        <taxon>Agaricomycetidae</taxon>
        <taxon>Agaricales</taxon>
        <taxon>Marasmiineae</taxon>
        <taxon>Mycenaceae</taxon>
        <taxon>Roridomyces</taxon>
    </lineage>
</organism>
<evidence type="ECO:0000313" key="2">
    <source>
        <dbReference type="Proteomes" id="UP001221142"/>
    </source>
</evidence>
<dbReference type="Proteomes" id="UP001221142">
    <property type="component" value="Unassembled WGS sequence"/>
</dbReference>
<dbReference type="Gene3D" id="3.80.10.10">
    <property type="entry name" value="Ribonuclease Inhibitor"/>
    <property type="match status" value="1"/>
</dbReference>
<sequence length="420" mass="46971">MPDTTKKPSSALLRRIRLPFLSRPRRGRRVADTVLPREIWDKIIDLIPSRYLKSVALVARAFLPRAQMILFRYISIGDSSLGFAGGPRLKEPPTSVLIDILTRSPHLIDNIRRLRLWGCDRESLVALSKLPWSHLSSLWLSRSQTQVEDALREATETPEAIGAPGAIGDVSFLAPLVSLPSLKELRVGFWNESWAKILDLRGPNVHLIGLHGVLAPGILDYADEPSQNVVTHLELCLVLPYDWRTSIFGFSNEAAEPSHLTHLSLGLNGPGIPPIFALLHAFPPSIQDLEIYVGEEDIPSCHSLQLDCLPRLVHLSISGVPQALTAVHRALERRPAQALHTITYINFDPSAIVGVLPTLESSIIATNILALRVVEFQFKFGDQKSTWKKIGKQEMKWKLRIEQKMPVLFERGILVVDFEE</sequence>
<evidence type="ECO:0000313" key="1">
    <source>
        <dbReference type="EMBL" id="KAJ7613042.1"/>
    </source>
</evidence>